<dbReference type="InterPro" id="IPR006385">
    <property type="entry name" value="HAD_hydro_SerB1"/>
</dbReference>
<dbReference type="Gene3D" id="3.40.50.1000">
    <property type="entry name" value="HAD superfamily/HAD-like"/>
    <property type="match status" value="1"/>
</dbReference>
<dbReference type="InterPro" id="IPR036412">
    <property type="entry name" value="HAD-like_sf"/>
</dbReference>
<accession>A0ABT3T8H4</accession>
<dbReference type="GO" id="GO:0016787">
    <property type="term" value="F:hydrolase activity"/>
    <property type="evidence" value="ECO:0007669"/>
    <property type="project" value="UniProtKB-KW"/>
</dbReference>
<dbReference type="Proteomes" id="UP001143304">
    <property type="component" value="Unassembled WGS sequence"/>
</dbReference>
<keyword evidence="5" id="KW-1185">Reference proteome</keyword>
<dbReference type="NCBIfam" id="TIGR01488">
    <property type="entry name" value="HAD-SF-IB"/>
    <property type="match status" value="1"/>
</dbReference>
<dbReference type="EMBL" id="SHNO01000001">
    <property type="protein sequence ID" value="MCX2978121.1"/>
    <property type="molecule type" value="Genomic_DNA"/>
</dbReference>
<dbReference type="InterPro" id="IPR050582">
    <property type="entry name" value="HAD-like_SerB"/>
</dbReference>
<keyword evidence="2 4" id="KW-0378">Hydrolase</keyword>
<dbReference type="RefSeq" id="WP_279249821.1">
    <property type="nucleotide sequence ID" value="NZ_SHNO01000001.1"/>
</dbReference>
<evidence type="ECO:0000313" key="5">
    <source>
        <dbReference type="Proteomes" id="UP001143304"/>
    </source>
</evidence>
<evidence type="ECO:0000256" key="3">
    <source>
        <dbReference type="ARBA" id="ARBA00022842"/>
    </source>
</evidence>
<keyword evidence="3" id="KW-0460">Magnesium</keyword>
<keyword evidence="1" id="KW-0479">Metal-binding</keyword>
<dbReference type="SUPFAM" id="SSF56784">
    <property type="entry name" value="HAD-like"/>
    <property type="match status" value="1"/>
</dbReference>
<comment type="caution">
    <text evidence="4">The sequence shown here is derived from an EMBL/GenBank/DDBJ whole genome shotgun (WGS) entry which is preliminary data.</text>
</comment>
<dbReference type="NCBIfam" id="TIGR01490">
    <property type="entry name" value="HAD-SF-IB-hyp1"/>
    <property type="match status" value="1"/>
</dbReference>
<evidence type="ECO:0000256" key="2">
    <source>
        <dbReference type="ARBA" id="ARBA00022801"/>
    </source>
</evidence>
<dbReference type="Pfam" id="PF12710">
    <property type="entry name" value="HAD"/>
    <property type="match status" value="1"/>
</dbReference>
<dbReference type="Gene3D" id="1.20.1440.100">
    <property type="entry name" value="SG protein - dephosphorylation function"/>
    <property type="match status" value="1"/>
</dbReference>
<protein>
    <submittedName>
        <fullName evidence="4">HAD family hydrolase</fullName>
    </submittedName>
</protein>
<evidence type="ECO:0000313" key="4">
    <source>
        <dbReference type="EMBL" id="MCX2978121.1"/>
    </source>
</evidence>
<name>A0ABT3T8H4_9GAMM</name>
<dbReference type="CDD" id="cd02612">
    <property type="entry name" value="HAD_PGPPase"/>
    <property type="match status" value="1"/>
</dbReference>
<dbReference type="PANTHER" id="PTHR43344:SF13">
    <property type="entry name" value="PHOSPHATASE RV3661-RELATED"/>
    <property type="match status" value="1"/>
</dbReference>
<sequence>MALAIFDLDNTLIGGDSDHLWAQYVCDNGLVHNTDFAQRGDRFYADYEAGSLDIDAYLRFALSPLIDQPPDVLTAWHAGFMQNVIQPIMLPAATKLVAHHRDRGHELLIITATNRFITAPIATALGIEHLIACEGEIVGGRYTGEPAGIPSFQAGKVTRLHQWLEGRDTNLAGAYFYSDSHNDLALLELVDHPVAVDPDATLRAQAEARGWPVISLR</sequence>
<organism evidence="4 5">
    <name type="scientific">Candidatus Marimicrobium litorale</name>
    <dbReference type="NCBI Taxonomy" id="2518991"/>
    <lineage>
        <taxon>Bacteria</taxon>
        <taxon>Pseudomonadati</taxon>
        <taxon>Pseudomonadota</taxon>
        <taxon>Gammaproteobacteria</taxon>
        <taxon>Cellvibrionales</taxon>
        <taxon>Halieaceae</taxon>
        <taxon>Marimicrobium</taxon>
    </lineage>
</organism>
<evidence type="ECO:0000256" key="1">
    <source>
        <dbReference type="ARBA" id="ARBA00022723"/>
    </source>
</evidence>
<gene>
    <name evidence="4" type="ORF">EYC82_12210</name>
</gene>
<dbReference type="PANTHER" id="PTHR43344">
    <property type="entry name" value="PHOSPHOSERINE PHOSPHATASE"/>
    <property type="match status" value="1"/>
</dbReference>
<proteinExistence type="predicted"/>
<dbReference type="InterPro" id="IPR023214">
    <property type="entry name" value="HAD_sf"/>
</dbReference>
<reference evidence="4" key="1">
    <citation type="submission" date="2019-02" db="EMBL/GenBank/DDBJ databases">
        <authorList>
            <person name="Li S.-H."/>
        </authorList>
    </citation>
    <scope>NUCLEOTIDE SEQUENCE</scope>
    <source>
        <strain evidence="4">IMCC11814</strain>
    </source>
</reference>